<dbReference type="EMBL" id="JAAIII010000008">
    <property type="protein sequence ID" value="NMM95013.1"/>
    <property type="molecule type" value="Genomic_DNA"/>
</dbReference>
<dbReference type="InterPro" id="IPR000589">
    <property type="entry name" value="Ribosomal_uS15"/>
</dbReference>
<gene>
    <name evidence="4" type="primary">rpsO</name>
    <name evidence="6" type="ORF">G1C95_2201</name>
</gene>
<evidence type="ECO:0000313" key="7">
    <source>
        <dbReference type="Proteomes" id="UP000532194"/>
    </source>
</evidence>
<comment type="function">
    <text evidence="4">One of the primary rRNA binding proteins, it binds directly to 16S rRNA where it helps nucleate assembly of the platform of the 30S subunit by binding and bridging several RNA helices of the 16S rRNA.</text>
</comment>
<evidence type="ECO:0000256" key="1">
    <source>
        <dbReference type="ARBA" id="ARBA00022980"/>
    </source>
</evidence>
<dbReference type="GO" id="GO:0019843">
    <property type="term" value="F:rRNA binding"/>
    <property type="evidence" value="ECO:0007669"/>
    <property type="project" value="UniProtKB-UniRule"/>
</dbReference>
<dbReference type="RefSeq" id="WP_169173024.1">
    <property type="nucleotide sequence ID" value="NZ_JAAIII010000008.1"/>
</dbReference>
<dbReference type="Proteomes" id="UP000532194">
    <property type="component" value="Unassembled WGS sequence"/>
</dbReference>
<accession>A0A7Y0HTW2</accession>
<protein>
    <recommendedName>
        <fullName evidence="4">Small ribosomal subunit protein uS15</fullName>
    </recommendedName>
</protein>
<comment type="subunit">
    <text evidence="3 4">Part of the 30S ribosomal subunit. Forms a bridge to the 50S subunit in the 70S ribosome, contacting the 23S rRNA.</text>
</comment>
<dbReference type="PANTHER" id="PTHR23321">
    <property type="entry name" value="RIBOSOMAL PROTEIN S15, BACTERIAL AND ORGANELLAR"/>
    <property type="match status" value="1"/>
</dbReference>
<dbReference type="GO" id="GO:0003735">
    <property type="term" value="F:structural constituent of ribosome"/>
    <property type="evidence" value="ECO:0007669"/>
    <property type="project" value="InterPro"/>
</dbReference>
<keyword evidence="2 4" id="KW-0687">Ribonucleoprotein</keyword>
<dbReference type="PANTHER" id="PTHR23321:SF26">
    <property type="entry name" value="SMALL RIBOSOMAL SUBUNIT PROTEIN US15M"/>
    <property type="match status" value="1"/>
</dbReference>
<dbReference type="GO" id="GO:0022627">
    <property type="term" value="C:cytosolic small ribosomal subunit"/>
    <property type="evidence" value="ECO:0007669"/>
    <property type="project" value="TreeGrafter"/>
</dbReference>
<organism evidence="6 7">
    <name type="scientific">Bifidobacterium oedipodis</name>
    <dbReference type="NCBI Taxonomy" id="2675322"/>
    <lineage>
        <taxon>Bacteria</taxon>
        <taxon>Bacillati</taxon>
        <taxon>Actinomycetota</taxon>
        <taxon>Actinomycetes</taxon>
        <taxon>Bifidobacteriales</taxon>
        <taxon>Bifidobacteriaceae</taxon>
        <taxon>Bifidobacterium</taxon>
    </lineage>
</organism>
<dbReference type="InterPro" id="IPR005290">
    <property type="entry name" value="Ribosomal_uS15_bac-type"/>
</dbReference>
<dbReference type="Pfam" id="PF00312">
    <property type="entry name" value="Ribosomal_S15"/>
    <property type="match status" value="1"/>
</dbReference>
<dbReference type="GO" id="GO:0006412">
    <property type="term" value="P:translation"/>
    <property type="evidence" value="ECO:0007669"/>
    <property type="project" value="UniProtKB-UniRule"/>
</dbReference>
<sequence>MALTAEEKTQIINEYATHEGDTGSPEVQVALLSKRISDLTEHLKEHKHDHHSRRGMQLMIGSRRRLLDYLKKNDINRYRSLIERLGLRR</sequence>
<evidence type="ECO:0000256" key="4">
    <source>
        <dbReference type="HAMAP-Rule" id="MF_01343"/>
    </source>
</evidence>
<name>A0A7Y0HTW2_9BIFI</name>
<evidence type="ECO:0000256" key="2">
    <source>
        <dbReference type="ARBA" id="ARBA00023274"/>
    </source>
</evidence>
<reference evidence="6 7" key="1">
    <citation type="submission" date="2020-02" db="EMBL/GenBank/DDBJ databases">
        <title>Characterization of phylogenetic diversity of novel bifidobacterial species isolated in Czech ZOOs.</title>
        <authorList>
            <person name="Lugli G.A."/>
            <person name="Vera N.B."/>
            <person name="Ventura M."/>
        </authorList>
    </citation>
    <scope>NUCLEOTIDE SEQUENCE [LARGE SCALE GENOMIC DNA]</scope>
    <source>
        <strain evidence="6 7">DSM 109957</strain>
    </source>
</reference>
<dbReference type="SMART" id="SM01387">
    <property type="entry name" value="Ribosomal_S15"/>
    <property type="match status" value="1"/>
</dbReference>
<comment type="caution">
    <text evidence="6">The sequence shown here is derived from an EMBL/GenBank/DDBJ whole genome shotgun (WGS) entry which is preliminary data.</text>
</comment>
<dbReference type="SUPFAM" id="SSF47060">
    <property type="entry name" value="S15/NS1 RNA-binding domain"/>
    <property type="match status" value="1"/>
</dbReference>
<comment type="function">
    <text evidence="4">Forms an intersubunit bridge (bridge B4) with the 23S rRNA of the 50S subunit in the ribosome.</text>
</comment>
<dbReference type="InterPro" id="IPR009068">
    <property type="entry name" value="uS15_NS1_RNA-bd_sf"/>
</dbReference>
<proteinExistence type="inferred from homology"/>
<dbReference type="CDD" id="cd00353">
    <property type="entry name" value="Ribosomal_S15p_S13e"/>
    <property type="match status" value="1"/>
</dbReference>
<evidence type="ECO:0000256" key="3">
    <source>
        <dbReference type="ARBA" id="ARBA00064542"/>
    </source>
</evidence>
<dbReference type="FunFam" id="1.10.287.10:FF:000002">
    <property type="entry name" value="30S ribosomal protein S15"/>
    <property type="match status" value="1"/>
</dbReference>
<keyword evidence="1 4" id="KW-0689">Ribosomal protein</keyword>
<keyword evidence="7" id="KW-1185">Reference proteome</keyword>
<dbReference type="Gene3D" id="6.10.250.3130">
    <property type="match status" value="1"/>
</dbReference>
<evidence type="ECO:0000256" key="5">
    <source>
        <dbReference type="RuleBase" id="RU003919"/>
    </source>
</evidence>
<dbReference type="AlphaFoldDB" id="A0A7Y0HTW2"/>
<comment type="similarity">
    <text evidence="4 5">Belongs to the universal ribosomal protein uS15 family.</text>
</comment>
<keyword evidence="4" id="KW-0694">RNA-binding</keyword>
<keyword evidence="4" id="KW-0699">rRNA-binding</keyword>
<evidence type="ECO:0000313" key="6">
    <source>
        <dbReference type="EMBL" id="NMM95013.1"/>
    </source>
</evidence>
<dbReference type="Gene3D" id="1.10.287.10">
    <property type="entry name" value="S15/NS1, RNA-binding"/>
    <property type="match status" value="1"/>
</dbReference>
<dbReference type="NCBIfam" id="TIGR00952">
    <property type="entry name" value="S15_bact"/>
    <property type="match status" value="1"/>
</dbReference>
<dbReference type="HAMAP" id="MF_01343_B">
    <property type="entry name" value="Ribosomal_uS15_B"/>
    <property type="match status" value="1"/>
</dbReference>